<reference evidence="6" key="1">
    <citation type="submission" date="2017-05" db="EMBL/GenBank/DDBJ databases">
        <authorList>
            <person name="Song R."/>
            <person name="Chenine A.L."/>
            <person name="Ruprecht R.M."/>
        </authorList>
    </citation>
    <scope>NUCLEOTIDE SEQUENCE</scope>
</reference>
<dbReference type="InterPro" id="IPR002213">
    <property type="entry name" value="UDP_glucos_trans"/>
</dbReference>
<protein>
    <recommendedName>
        <fullName evidence="5">UDP-glucuronosyltransferase</fullName>
        <ecNumber evidence="5">2.4.1.17</ecNumber>
    </recommendedName>
</protein>
<evidence type="ECO:0000313" key="6">
    <source>
        <dbReference type="EMBL" id="AVT42226.1"/>
    </source>
</evidence>
<evidence type="ECO:0000256" key="4">
    <source>
        <dbReference type="RuleBase" id="RU003718"/>
    </source>
</evidence>
<feature type="transmembrane region" description="Helical" evidence="5">
    <location>
        <begin position="467"/>
        <end position="491"/>
    </location>
</feature>
<evidence type="ECO:0000256" key="3">
    <source>
        <dbReference type="ARBA" id="ARBA00022679"/>
    </source>
</evidence>
<feature type="chain" id="PRO_5015216749" description="UDP-glucuronosyltransferase" evidence="5">
    <location>
        <begin position="23"/>
        <end position="511"/>
    </location>
</feature>
<evidence type="ECO:0000256" key="1">
    <source>
        <dbReference type="ARBA" id="ARBA00009995"/>
    </source>
</evidence>
<name>A0A2R4FXJ3_9CUCU</name>
<feature type="signal peptide" evidence="5">
    <location>
        <begin position="1"/>
        <end position="22"/>
    </location>
</feature>
<dbReference type="AlphaFoldDB" id="A0A2R4FXJ3"/>
<keyword evidence="3 4" id="KW-0808">Transferase</keyword>
<keyword evidence="5" id="KW-0812">Transmembrane</keyword>
<dbReference type="PANTHER" id="PTHR48043:SF114">
    <property type="entry name" value="IP04436P-RELATED"/>
    <property type="match status" value="1"/>
</dbReference>
<dbReference type="InterPro" id="IPR035595">
    <property type="entry name" value="UDP_glycos_trans_CS"/>
</dbReference>
<evidence type="ECO:0000256" key="5">
    <source>
        <dbReference type="RuleBase" id="RU362059"/>
    </source>
</evidence>
<keyword evidence="5" id="KW-0732">Signal</keyword>
<dbReference type="SUPFAM" id="SSF53756">
    <property type="entry name" value="UDP-Glycosyltransferase/glycogen phosphorylase"/>
    <property type="match status" value="1"/>
</dbReference>
<dbReference type="SMR" id="A0A2R4FXJ3"/>
<accession>A0A2R4FXJ3</accession>
<dbReference type="EC" id="2.4.1.17" evidence="5"/>
<proteinExistence type="evidence at transcript level"/>
<organism evidence="6">
    <name type="scientific">Lissorhoptrus oryzophilus</name>
    <name type="common">rice water weevil</name>
    <dbReference type="NCBI Taxonomy" id="308863"/>
    <lineage>
        <taxon>Eukaryota</taxon>
        <taxon>Metazoa</taxon>
        <taxon>Ecdysozoa</taxon>
        <taxon>Arthropoda</taxon>
        <taxon>Hexapoda</taxon>
        <taxon>Insecta</taxon>
        <taxon>Pterygota</taxon>
        <taxon>Neoptera</taxon>
        <taxon>Endopterygota</taxon>
        <taxon>Coleoptera</taxon>
        <taxon>Polyphaga</taxon>
        <taxon>Cucujiformia</taxon>
        <taxon>Erirhinidae</taxon>
        <taxon>Erirhininae</taxon>
        <taxon>Lissorhoptrus</taxon>
    </lineage>
</organism>
<dbReference type="FunFam" id="3.40.50.2000:FF:000050">
    <property type="entry name" value="UDP-glucuronosyltransferase"/>
    <property type="match status" value="1"/>
</dbReference>
<dbReference type="GO" id="GO:0015020">
    <property type="term" value="F:glucuronosyltransferase activity"/>
    <property type="evidence" value="ECO:0007669"/>
    <property type="project" value="UniProtKB-EC"/>
</dbReference>
<sequence length="511" mass="58252">MKLRIFLINILTFVSVFSECECYNILVIFGHPGKSHYDVFKPLFQELGERGHNITILSHVSTKGDIKNGRDVLISNEAMMHILDVNWFTGSRLQQYMEANLIAYLGDMTCEPGLQSKELQNFLKEDNQFDVILVEFFNSNCFYGIINKFKAPFIGLSSCSMMAWHSQWFGSPDNPSYIPSIYMAHLPPMTFLERVENTLVHLAHKLWYTIFMEKPGSKLSKQYIGFEPADPYNASLYLVNTHYSLHGVKPLVPGIVEVGGIHVATKEPKKLPQDIERWTNESTSGLIYFSLGSLLKGHTFPDDKRQIFNKAFSKLPQRVLWKWETTMKDKPNNVMISKWTPQFDILCHPNTILFISHGGLLGTTEAVHCGVPVLVMPQFGDQKLNAAMLQKQGSAVIIQLQTITEESLAEALTKALSPEIRKKAKELSERFRDRIVSPLQTAVYWVEYVAKYNGAKHIRSAAVDMPFYQYFLLDVIAFLGFLVLASTFIIYKSFRFILGKIFSRKGKVKTS</sequence>
<comment type="similarity">
    <text evidence="1 4">Belongs to the UDP-glycosyltransferase family.</text>
</comment>
<dbReference type="PROSITE" id="PS00375">
    <property type="entry name" value="UDPGT"/>
    <property type="match status" value="1"/>
</dbReference>
<comment type="catalytic activity">
    <reaction evidence="5">
        <text>glucuronate acceptor + UDP-alpha-D-glucuronate = acceptor beta-D-glucuronoside + UDP + H(+)</text>
        <dbReference type="Rhea" id="RHEA:21032"/>
        <dbReference type="ChEBI" id="CHEBI:15378"/>
        <dbReference type="ChEBI" id="CHEBI:58052"/>
        <dbReference type="ChEBI" id="CHEBI:58223"/>
        <dbReference type="ChEBI" id="CHEBI:132367"/>
        <dbReference type="ChEBI" id="CHEBI:132368"/>
        <dbReference type="EC" id="2.4.1.17"/>
    </reaction>
</comment>
<dbReference type="GO" id="GO:0016020">
    <property type="term" value="C:membrane"/>
    <property type="evidence" value="ECO:0007669"/>
    <property type="project" value="UniProtKB-SubCell"/>
</dbReference>
<comment type="subcellular location">
    <subcellularLocation>
        <location evidence="5">Membrane</location>
        <topology evidence="5">Single-pass membrane protein</topology>
    </subcellularLocation>
</comment>
<dbReference type="PANTHER" id="PTHR48043">
    <property type="entry name" value="EG:EG0003.4 PROTEIN-RELATED"/>
    <property type="match status" value="1"/>
</dbReference>
<keyword evidence="5" id="KW-1133">Transmembrane helix</keyword>
<dbReference type="Gene3D" id="3.40.50.2000">
    <property type="entry name" value="Glycogen Phosphorylase B"/>
    <property type="match status" value="2"/>
</dbReference>
<evidence type="ECO:0000256" key="2">
    <source>
        <dbReference type="ARBA" id="ARBA00022676"/>
    </source>
</evidence>
<dbReference type="EMBL" id="MF034860">
    <property type="protein sequence ID" value="AVT42226.1"/>
    <property type="molecule type" value="mRNA"/>
</dbReference>
<keyword evidence="5" id="KW-0472">Membrane</keyword>
<dbReference type="Pfam" id="PF00201">
    <property type="entry name" value="UDPGT"/>
    <property type="match status" value="1"/>
</dbReference>
<keyword evidence="2 4" id="KW-0328">Glycosyltransferase</keyword>
<dbReference type="InterPro" id="IPR050271">
    <property type="entry name" value="UDP-glycosyltransferase"/>
</dbReference>
<dbReference type="CDD" id="cd03784">
    <property type="entry name" value="GT1_Gtf-like"/>
    <property type="match status" value="1"/>
</dbReference>